<name>A0A4C1SJU6_EUMVA</name>
<dbReference type="AlphaFoldDB" id="A0A4C1SJU6"/>
<dbReference type="STRING" id="151549.A0A4C1SJU6"/>
<reference evidence="1 2" key="1">
    <citation type="journal article" date="2019" name="Commun. Biol.">
        <title>The bagworm genome reveals a unique fibroin gene that provides high tensile strength.</title>
        <authorList>
            <person name="Kono N."/>
            <person name="Nakamura H."/>
            <person name="Ohtoshi R."/>
            <person name="Tomita M."/>
            <person name="Numata K."/>
            <person name="Arakawa K."/>
        </authorList>
    </citation>
    <scope>NUCLEOTIDE SEQUENCE [LARGE SCALE GENOMIC DNA]</scope>
</reference>
<evidence type="ECO:0000313" key="2">
    <source>
        <dbReference type="Proteomes" id="UP000299102"/>
    </source>
</evidence>
<organism evidence="1 2">
    <name type="scientific">Eumeta variegata</name>
    <name type="common">Bagworm moth</name>
    <name type="synonym">Eumeta japonica</name>
    <dbReference type="NCBI Taxonomy" id="151549"/>
    <lineage>
        <taxon>Eukaryota</taxon>
        <taxon>Metazoa</taxon>
        <taxon>Ecdysozoa</taxon>
        <taxon>Arthropoda</taxon>
        <taxon>Hexapoda</taxon>
        <taxon>Insecta</taxon>
        <taxon>Pterygota</taxon>
        <taxon>Neoptera</taxon>
        <taxon>Endopterygota</taxon>
        <taxon>Lepidoptera</taxon>
        <taxon>Glossata</taxon>
        <taxon>Ditrysia</taxon>
        <taxon>Tineoidea</taxon>
        <taxon>Psychidae</taxon>
        <taxon>Oiketicinae</taxon>
        <taxon>Eumeta</taxon>
    </lineage>
</organism>
<keyword evidence="2" id="KW-1185">Reference proteome</keyword>
<dbReference type="Proteomes" id="UP000299102">
    <property type="component" value="Unassembled WGS sequence"/>
</dbReference>
<accession>A0A4C1SJU6</accession>
<dbReference type="EMBL" id="BGZK01007077">
    <property type="protein sequence ID" value="GBP02176.1"/>
    <property type="molecule type" value="Genomic_DNA"/>
</dbReference>
<proteinExistence type="predicted"/>
<evidence type="ECO:0000313" key="1">
    <source>
        <dbReference type="EMBL" id="GBP02176.1"/>
    </source>
</evidence>
<comment type="caution">
    <text evidence="1">The sequence shown here is derived from an EMBL/GenBank/DDBJ whole genome shotgun (WGS) entry which is preliminary data.</text>
</comment>
<gene>
    <name evidence="1" type="ORF">EVAR_72647_1</name>
</gene>
<sequence length="131" mass="15321">MKLGIWVKLFVEECPEEDVEELPDNLATSPIPTNHFPDKYLKINNIEPTTDKEMHLNYGWWKFSRRSHSVVDRLTEALLRLYKTRPKCPAVTAHHDITCLRIARDELQLPLPLPRRNSIDFSKETPKGDEN</sequence>
<protein>
    <submittedName>
        <fullName evidence="1">Uncharacterized protein</fullName>
    </submittedName>
</protein>